<name>A0A1F4USD9_UNCKA</name>
<dbReference type="InterPro" id="IPR043144">
    <property type="entry name" value="Mal/L-sulf/L-lact_DH-like_ah"/>
</dbReference>
<sequence>MKVKIPDLKKLLATKFVSSYYTVEQAEQMAEVLMYAELSGKNTQGVMKLIGSEPMQNVKPKHAPKIVKETKLSALIDGGGNAAPLVCQMATEIVIKKCKENGLAIVGTNNTFASSGAIGFYANKMAMNDQIGLVFAGSPGGVSPYGGIEPLFGTNPIAFGFPTMDEPLIFDFATSAITWYGLVRAKSLGEKLPEGLAIDSDGNLTTDPEKAMKGGAILPFAKDYKSSGLSFMVEILTGPLVGGTFATPDGSGDWSNLFIAIDPNQLVGTEEFKKKCSELINIVKNSRKQKGFDEILVPGEKSFRIRKENEQKGEIEIDDKIMGELN</sequence>
<dbReference type="STRING" id="1802617.A2886_00390"/>
<organism evidence="3 4">
    <name type="scientific">candidate division WWE3 bacterium RIFCSPHIGHO2_01_FULL_42_13</name>
    <dbReference type="NCBI Taxonomy" id="1802617"/>
    <lineage>
        <taxon>Bacteria</taxon>
        <taxon>Katanobacteria</taxon>
    </lineage>
</organism>
<dbReference type="Gene3D" id="3.30.1370.60">
    <property type="entry name" value="Hypothetical oxidoreductase yiak, domain 2"/>
    <property type="match status" value="1"/>
</dbReference>
<dbReference type="Pfam" id="PF02615">
    <property type="entry name" value="Ldh_2"/>
    <property type="match status" value="1"/>
</dbReference>
<gene>
    <name evidence="3" type="ORF">A2886_00390</name>
</gene>
<dbReference type="InterPro" id="IPR043143">
    <property type="entry name" value="Mal/L-sulf/L-lact_DH-like_NADP"/>
</dbReference>
<dbReference type="EMBL" id="MEVA01000003">
    <property type="protein sequence ID" value="OGC47826.1"/>
    <property type="molecule type" value="Genomic_DNA"/>
</dbReference>
<dbReference type="GO" id="GO:0016491">
    <property type="term" value="F:oxidoreductase activity"/>
    <property type="evidence" value="ECO:0007669"/>
    <property type="project" value="UniProtKB-KW"/>
</dbReference>
<evidence type="ECO:0000256" key="1">
    <source>
        <dbReference type="ARBA" id="ARBA00006056"/>
    </source>
</evidence>
<protein>
    <recommendedName>
        <fullName evidence="5">Lactate dehydrogenase</fullName>
    </recommendedName>
</protein>
<dbReference type="Proteomes" id="UP000176608">
    <property type="component" value="Unassembled WGS sequence"/>
</dbReference>
<evidence type="ECO:0008006" key="5">
    <source>
        <dbReference type="Google" id="ProtNLM"/>
    </source>
</evidence>
<comment type="similarity">
    <text evidence="1">Belongs to the LDH2/MDH2 oxidoreductase family.</text>
</comment>
<evidence type="ECO:0000313" key="3">
    <source>
        <dbReference type="EMBL" id="OGC47826.1"/>
    </source>
</evidence>
<keyword evidence="2" id="KW-0560">Oxidoreductase</keyword>
<dbReference type="PANTHER" id="PTHR11091:SF0">
    <property type="entry name" value="MALATE DEHYDROGENASE"/>
    <property type="match status" value="1"/>
</dbReference>
<dbReference type="Gene3D" id="1.10.1530.10">
    <property type="match status" value="1"/>
</dbReference>
<dbReference type="SUPFAM" id="SSF89733">
    <property type="entry name" value="L-sulfolactate dehydrogenase-like"/>
    <property type="match status" value="1"/>
</dbReference>
<reference evidence="3 4" key="1">
    <citation type="journal article" date="2016" name="Nat. Commun.">
        <title>Thousands of microbial genomes shed light on interconnected biogeochemical processes in an aquifer system.</title>
        <authorList>
            <person name="Anantharaman K."/>
            <person name="Brown C.T."/>
            <person name="Hug L.A."/>
            <person name="Sharon I."/>
            <person name="Castelle C.J."/>
            <person name="Probst A.J."/>
            <person name="Thomas B.C."/>
            <person name="Singh A."/>
            <person name="Wilkins M.J."/>
            <person name="Karaoz U."/>
            <person name="Brodie E.L."/>
            <person name="Williams K.H."/>
            <person name="Hubbard S.S."/>
            <person name="Banfield J.F."/>
        </authorList>
    </citation>
    <scope>NUCLEOTIDE SEQUENCE [LARGE SCALE GENOMIC DNA]</scope>
</reference>
<evidence type="ECO:0000256" key="2">
    <source>
        <dbReference type="ARBA" id="ARBA00023002"/>
    </source>
</evidence>
<dbReference type="InterPro" id="IPR003767">
    <property type="entry name" value="Malate/L-lactate_DH-like"/>
</dbReference>
<evidence type="ECO:0000313" key="4">
    <source>
        <dbReference type="Proteomes" id="UP000176608"/>
    </source>
</evidence>
<comment type="caution">
    <text evidence="3">The sequence shown here is derived from an EMBL/GenBank/DDBJ whole genome shotgun (WGS) entry which is preliminary data.</text>
</comment>
<accession>A0A1F4USD9</accession>
<dbReference type="PANTHER" id="PTHR11091">
    <property type="entry name" value="OXIDOREDUCTASE-RELATED"/>
    <property type="match status" value="1"/>
</dbReference>
<proteinExistence type="inferred from homology"/>
<dbReference type="AlphaFoldDB" id="A0A1F4USD9"/>
<dbReference type="InterPro" id="IPR036111">
    <property type="entry name" value="Mal/L-sulfo/L-lacto_DH-like_sf"/>
</dbReference>